<sequence>MNNKTQMAAAIGAGYLLGRTHRMKLALMLAGAGTAGRFPGGPRELLSLGTKMLANSPEVAKLGDTVRSELVSAAKAAAVTAASQRIDSLSNRLQSGSKEITGTVSDATDNVTDVTKVSRFGRKKRTRSRDDDEQPSADEQPEEDSAGEEDEADDYEERGEDETAAEEPDEDAADEQPAPRKRPTPRRRASGTGSTRPASRSRTAKSDEDDEEAPARKRRTRAKATTDSAPVRRARR</sequence>
<protein>
    <recommendedName>
        <fullName evidence="4">DNA primase</fullName>
    </recommendedName>
</protein>
<feature type="region of interest" description="Disordered" evidence="1">
    <location>
        <begin position="122"/>
        <end position="236"/>
    </location>
</feature>
<comment type="caution">
    <text evidence="2">The sequence shown here is derived from an EMBL/GenBank/DDBJ whole genome shotgun (WGS) entry which is preliminary data.</text>
</comment>
<dbReference type="AlphaFoldDB" id="A0A2S8I647"/>
<proteinExistence type="predicted"/>
<evidence type="ECO:0008006" key="4">
    <source>
        <dbReference type="Google" id="ProtNLM"/>
    </source>
</evidence>
<evidence type="ECO:0000313" key="2">
    <source>
        <dbReference type="EMBL" id="PQP09812.1"/>
    </source>
</evidence>
<organism evidence="2 3">
    <name type="scientific">Rhodococcus opacus</name>
    <name type="common">Nocardia opaca</name>
    <dbReference type="NCBI Taxonomy" id="37919"/>
    <lineage>
        <taxon>Bacteria</taxon>
        <taxon>Bacillati</taxon>
        <taxon>Actinomycetota</taxon>
        <taxon>Actinomycetes</taxon>
        <taxon>Mycobacteriales</taxon>
        <taxon>Nocardiaceae</taxon>
        <taxon>Rhodococcus</taxon>
    </lineage>
</organism>
<gene>
    <name evidence="2" type="ORF">C5613_44105</name>
</gene>
<feature type="compositionally biased region" description="Basic residues" evidence="1">
    <location>
        <begin position="179"/>
        <end position="189"/>
    </location>
</feature>
<dbReference type="RefSeq" id="WP_105424061.1">
    <property type="nucleotide sequence ID" value="NZ_PUIO01000143.1"/>
</dbReference>
<dbReference type="Proteomes" id="UP000239290">
    <property type="component" value="Unassembled WGS sequence"/>
</dbReference>
<feature type="compositionally biased region" description="Acidic residues" evidence="1">
    <location>
        <begin position="131"/>
        <end position="174"/>
    </location>
</feature>
<name>A0A2S8I647_RHOOP</name>
<dbReference type="EMBL" id="PUIO01000143">
    <property type="protein sequence ID" value="PQP09812.1"/>
    <property type="molecule type" value="Genomic_DNA"/>
</dbReference>
<evidence type="ECO:0000256" key="1">
    <source>
        <dbReference type="SAM" id="MobiDB-lite"/>
    </source>
</evidence>
<accession>A0A2S8I647</accession>
<reference evidence="3" key="1">
    <citation type="submission" date="2018-02" db="EMBL/GenBank/DDBJ databases">
        <title>Draft genome sequencing of Rhodococcus opacus KU647198.</title>
        <authorList>
            <person name="Zheng B.-X."/>
        </authorList>
    </citation>
    <scope>NUCLEOTIDE SEQUENCE [LARGE SCALE GENOMIC DNA]</scope>
    <source>
        <strain evidence="3">04-OD7</strain>
    </source>
</reference>
<feature type="compositionally biased region" description="Polar residues" evidence="1">
    <location>
        <begin position="191"/>
        <end position="201"/>
    </location>
</feature>
<evidence type="ECO:0000313" key="3">
    <source>
        <dbReference type="Proteomes" id="UP000239290"/>
    </source>
</evidence>